<accession>A0A6M1T8W1</accession>
<dbReference type="Gene3D" id="3.40.50.12780">
    <property type="entry name" value="N-terminal domain of ligase-like"/>
    <property type="match status" value="1"/>
</dbReference>
<dbReference type="GO" id="GO:0016881">
    <property type="term" value="F:acid-amino acid ligase activity"/>
    <property type="evidence" value="ECO:0007669"/>
    <property type="project" value="TreeGrafter"/>
</dbReference>
<gene>
    <name evidence="3" type="ORF">G3569_00540</name>
</gene>
<dbReference type="GO" id="GO:0005737">
    <property type="term" value="C:cytoplasm"/>
    <property type="evidence" value="ECO:0007669"/>
    <property type="project" value="TreeGrafter"/>
</dbReference>
<dbReference type="PANTHER" id="PTHR31901">
    <property type="entry name" value="GH3 DOMAIN-CONTAINING PROTEIN"/>
    <property type="match status" value="1"/>
</dbReference>
<name>A0A6M1T8W1_9BACT</name>
<dbReference type="InterPro" id="IPR042099">
    <property type="entry name" value="ANL_N_sf"/>
</dbReference>
<protein>
    <submittedName>
        <fullName evidence="3">GH3 auxin-responsive promoter family protein</fullName>
    </submittedName>
</protein>
<evidence type="ECO:0000259" key="2">
    <source>
        <dbReference type="Pfam" id="PF23572"/>
    </source>
</evidence>
<dbReference type="EMBL" id="JAALLS010000001">
    <property type="protein sequence ID" value="NGP86822.1"/>
    <property type="molecule type" value="Genomic_DNA"/>
</dbReference>
<dbReference type="Proteomes" id="UP000479132">
    <property type="component" value="Unassembled WGS sequence"/>
</dbReference>
<dbReference type="PANTHER" id="PTHR31901:SF9">
    <property type="entry name" value="GH3 DOMAIN-CONTAINING PROTEIN"/>
    <property type="match status" value="1"/>
</dbReference>
<reference evidence="3 4" key="1">
    <citation type="submission" date="2020-02" db="EMBL/GenBank/DDBJ databases">
        <title>Aliifodinibius halophilus 2W32, complete genome.</title>
        <authorList>
            <person name="Li Y."/>
            <person name="Wu S."/>
        </authorList>
    </citation>
    <scope>NUCLEOTIDE SEQUENCE [LARGE SCALE GENOMIC DNA]</scope>
    <source>
        <strain evidence="3 4">2W32</strain>
    </source>
</reference>
<dbReference type="InterPro" id="IPR004993">
    <property type="entry name" value="GH3"/>
</dbReference>
<evidence type="ECO:0000313" key="4">
    <source>
        <dbReference type="Proteomes" id="UP000479132"/>
    </source>
</evidence>
<dbReference type="RefSeq" id="WP_165264994.1">
    <property type="nucleotide sequence ID" value="NZ_JAALLS010000001.1"/>
</dbReference>
<dbReference type="Pfam" id="PF03321">
    <property type="entry name" value="GH3"/>
    <property type="match status" value="1"/>
</dbReference>
<evidence type="ECO:0000259" key="1">
    <source>
        <dbReference type="Pfam" id="PF23571"/>
    </source>
</evidence>
<proteinExistence type="predicted"/>
<keyword evidence="4" id="KW-1185">Reference proteome</keyword>
<dbReference type="Pfam" id="PF23572">
    <property type="entry name" value="GH3_C"/>
    <property type="match status" value="1"/>
</dbReference>
<feature type="domain" description="GH3 middle" evidence="1">
    <location>
        <begin position="269"/>
        <end position="340"/>
    </location>
</feature>
<sequence>MTLRDYQEEQLFILIRAARETKFGRQHRFSELQRYEDFCQEVPLSFFKNIAEEIEQLKEGAENILWPGSISQFAISAGTSGDGKHLPLPDSRLASDQRFMRKVVWSYLKQRPNIFRLWGKHVSLPGTLEQHDGYDTGEISAFTACNVPWWLSPFQLIDTQQLVTLPFQEKIDRIVEEAITNDVRVITAVPSWMLTIFQRVLNKTGTNCIKEIWPNLSLLVCGGVKLEHYCSHLQNLIQNSDVDFIETYGASEGYFAYRDDLQKNDMKLVIDNGVFYEFIPNPLPDKNSIAIQQAVPIWEVQPGIPYAMVVTTNAGLWRYALNDIVEFTQTDPPRINVMGRVSEMLDDYGEALYSYEAREALTKAAENLDIETCSFTIGATLQDKHSIPRHFWFIQSPAPLHPDTLDRLAEKVDSILQESNRHYAIRRESDALALPKFHTISQQQINNWLNQQGKQKAQGKLPAILQDEEDIKFFS</sequence>
<comment type="caution">
    <text evidence="3">The sequence shown here is derived from an EMBL/GenBank/DDBJ whole genome shotgun (WGS) entry which is preliminary data.</text>
</comment>
<dbReference type="InterPro" id="IPR055378">
    <property type="entry name" value="GH3_C"/>
</dbReference>
<feature type="domain" description="GH3 C-terminal" evidence="2">
    <location>
        <begin position="356"/>
        <end position="469"/>
    </location>
</feature>
<evidence type="ECO:0000313" key="3">
    <source>
        <dbReference type="EMBL" id="NGP86822.1"/>
    </source>
</evidence>
<dbReference type="AlphaFoldDB" id="A0A6M1T8W1"/>
<dbReference type="Pfam" id="PF23571">
    <property type="entry name" value="GH3_M"/>
    <property type="match status" value="1"/>
</dbReference>
<organism evidence="3 4">
    <name type="scientific">Fodinibius halophilus</name>
    <dbReference type="NCBI Taxonomy" id="1736908"/>
    <lineage>
        <taxon>Bacteria</taxon>
        <taxon>Pseudomonadati</taxon>
        <taxon>Balneolota</taxon>
        <taxon>Balneolia</taxon>
        <taxon>Balneolales</taxon>
        <taxon>Balneolaceae</taxon>
        <taxon>Fodinibius</taxon>
    </lineage>
</organism>
<dbReference type="InterPro" id="IPR055377">
    <property type="entry name" value="GH3_M"/>
</dbReference>